<keyword evidence="5" id="KW-0175">Coiled coil</keyword>
<dbReference type="SUPFAM" id="SSF46955">
    <property type="entry name" value="Putative DNA-binding domain"/>
    <property type="match status" value="1"/>
</dbReference>
<dbReference type="Proteomes" id="UP000001572">
    <property type="component" value="Chromosome"/>
</dbReference>
<gene>
    <name evidence="7" type="ordered locus">Amet_0478</name>
</gene>
<organism evidence="7 8">
    <name type="scientific">Alkaliphilus metalliredigens (strain QYMF)</name>
    <dbReference type="NCBI Taxonomy" id="293826"/>
    <lineage>
        <taxon>Bacteria</taxon>
        <taxon>Bacillati</taxon>
        <taxon>Bacillota</taxon>
        <taxon>Clostridia</taxon>
        <taxon>Peptostreptococcales</taxon>
        <taxon>Natronincolaceae</taxon>
        <taxon>Alkaliphilus</taxon>
    </lineage>
</organism>
<evidence type="ECO:0000256" key="4">
    <source>
        <dbReference type="ARBA" id="ARBA00023163"/>
    </source>
</evidence>
<keyword evidence="8" id="KW-1185">Reference proteome</keyword>
<feature type="coiled-coil region" evidence="5">
    <location>
        <begin position="74"/>
        <end position="122"/>
    </location>
</feature>
<evidence type="ECO:0000256" key="2">
    <source>
        <dbReference type="ARBA" id="ARBA00023015"/>
    </source>
</evidence>
<dbReference type="PANTHER" id="PTHR30204">
    <property type="entry name" value="REDOX-CYCLING DRUG-SENSING TRANSCRIPTIONAL ACTIVATOR SOXR"/>
    <property type="match status" value="1"/>
</dbReference>
<dbReference type="SMART" id="SM00422">
    <property type="entry name" value="HTH_MERR"/>
    <property type="match status" value="1"/>
</dbReference>
<dbReference type="PROSITE" id="PS50937">
    <property type="entry name" value="HTH_MERR_2"/>
    <property type="match status" value="1"/>
</dbReference>
<dbReference type="Pfam" id="PF00376">
    <property type="entry name" value="MerR"/>
    <property type="match status" value="1"/>
</dbReference>
<protein>
    <submittedName>
        <fullName evidence="7">Putative transcriptional regulator, MerR family</fullName>
    </submittedName>
</protein>
<dbReference type="EMBL" id="CP000724">
    <property type="protein sequence ID" value="ABR46705.1"/>
    <property type="molecule type" value="Genomic_DNA"/>
</dbReference>
<dbReference type="GO" id="GO:0003677">
    <property type="term" value="F:DNA binding"/>
    <property type="evidence" value="ECO:0007669"/>
    <property type="project" value="UniProtKB-KW"/>
</dbReference>
<feature type="domain" description="HTH merR-type" evidence="6">
    <location>
        <begin position="2"/>
        <end position="71"/>
    </location>
</feature>
<keyword evidence="2" id="KW-0805">Transcription regulation</keyword>
<dbReference type="InterPro" id="IPR000551">
    <property type="entry name" value="MerR-type_HTH_dom"/>
</dbReference>
<dbReference type="PANTHER" id="PTHR30204:SF69">
    <property type="entry name" value="MERR-FAMILY TRANSCRIPTIONAL REGULATOR"/>
    <property type="match status" value="1"/>
</dbReference>
<evidence type="ECO:0000256" key="5">
    <source>
        <dbReference type="SAM" id="Coils"/>
    </source>
</evidence>
<dbReference type="InterPro" id="IPR009061">
    <property type="entry name" value="DNA-bd_dom_put_sf"/>
</dbReference>
<dbReference type="InterPro" id="IPR047057">
    <property type="entry name" value="MerR_fam"/>
</dbReference>
<reference evidence="8" key="1">
    <citation type="journal article" date="2016" name="Genome Announc.">
        <title>Complete genome sequence of Alkaliphilus metalliredigens strain QYMF, an alkaliphilic and metal-reducing bacterium isolated from borax-contaminated leachate ponds.</title>
        <authorList>
            <person name="Hwang C."/>
            <person name="Copeland A."/>
            <person name="Lucas S."/>
            <person name="Lapidus A."/>
            <person name="Barry K."/>
            <person name="Detter J.C."/>
            <person name="Glavina Del Rio T."/>
            <person name="Hammon N."/>
            <person name="Israni S."/>
            <person name="Dalin E."/>
            <person name="Tice H."/>
            <person name="Pitluck S."/>
            <person name="Chertkov O."/>
            <person name="Brettin T."/>
            <person name="Bruce D."/>
            <person name="Han C."/>
            <person name="Schmutz J."/>
            <person name="Larimer F."/>
            <person name="Land M.L."/>
            <person name="Hauser L."/>
            <person name="Kyrpides N."/>
            <person name="Mikhailova N."/>
            <person name="Ye Q."/>
            <person name="Zhou J."/>
            <person name="Richardson P."/>
            <person name="Fields M.W."/>
        </authorList>
    </citation>
    <scope>NUCLEOTIDE SEQUENCE [LARGE SCALE GENOMIC DNA]</scope>
    <source>
        <strain evidence="8">QYMF</strain>
    </source>
</reference>
<keyword evidence="1" id="KW-0678">Repressor</keyword>
<dbReference type="OrthoDB" id="9773308at2"/>
<evidence type="ECO:0000256" key="3">
    <source>
        <dbReference type="ARBA" id="ARBA00023125"/>
    </source>
</evidence>
<evidence type="ECO:0000313" key="8">
    <source>
        <dbReference type="Proteomes" id="UP000001572"/>
    </source>
</evidence>
<dbReference type="RefSeq" id="WP_011971613.1">
    <property type="nucleotide sequence ID" value="NC_009633.1"/>
</dbReference>
<evidence type="ECO:0000256" key="1">
    <source>
        <dbReference type="ARBA" id="ARBA00022491"/>
    </source>
</evidence>
<dbReference type="GO" id="GO:0003700">
    <property type="term" value="F:DNA-binding transcription factor activity"/>
    <property type="evidence" value="ECO:0007669"/>
    <property type="project" value="InterPro"/>
</dbReference>
<dbReference type="KEGG" id="amt:Amet_0478"/>
<name>A6TKI7_ALKMQ</name>
<dbReference type="CDD" id="cd00592">
    <property type="entry name" value="HTH_MerR-like"/>
    <property type="match status" value="1"/>
</dbReference>
<dbReference type="AlphaFoldDB" id="A6TKI7"/>
<keyword evidence="4" id="KW-0804">Transcription</keyword>
<accession>A6TKI7</accession>
<proteinExistence type="predicted"/>
<dbReference type="Gene3D" id="1.10.1660.10">
    <property type="match status" value="1"/>
</dbReference>
<dbReference type="STRING" id="293826.Amet_0478"/>
<evidence type="ECO:0000313" key="7">
    <source>
        <dbReference type="EMBL" id="ABR46705.1"/>
    </source>
</evidence>
<evidence type="ECO:0000259" key="6">
    <source>
        <dbReference type="PROSITE" id="PS50937"/>
    </source>
</evidence>
<dbReference type="eggNOG" id="COG0789">
    <property type="taxonomic scope" value="Bacteria"/>
</dbReference>
<sequence length="272" mass="31586">MKYSIGQFAATLGVTVDTLRLYEKYGIISPIKNSENNYRYFNDLDARNLLTSRWYRSIQIPLQDAAILTQNASLDNIAEKVNETQLNLEAEIKKSTMLLNKIVGINKELKEIKTEINKCKIKAMPGMYRLKQTKGNVLIQEDFLRDLVDTWMNALPYTFFSFRIEKKEIVSLKKAFEYSWGLAIFEDEIGCFDVKMNENVEYISPKVYLSSIILSSQGEHITRDSIQFMMDYIKENNYKITEDIIGKIILTEKINGKNKSYLELNIPIQSHE</sequence>
<dbReference type="PROSITE" id="PS00552">
    <property type="entry name" value="HTH_MERR_1"/>
    <property type="match status" value="1"/>
</dbReference>
<dbReference type="HOGENOM" id="CLU_065103_3_0_9"/>
<keyword evidence="3" id="KW-0238">DNA-binding</keyword>